<gene>
    <name evidence="2" type="ORF">CC78DRAFT_536401</name>
</gene>
<dbReference type="Proteomes" id="UP000800093">
    <property type="component" value="Unassembled WGS sequence"/>
</dbReference>
<dbReference type="InterPro" id="IPR056632">
    <property type="entry name" value="DUF7730"/>
</dbReference>
<dbReference type="Pfam" id="PF24864">
    <property type="entry name" value="DUF7730"/>
    <property type="match status" value="1"/>
</dbReference>
<reference evidence="3" key="1">
    <citation type="journal article" date="2020" name="Stud. Mycol.">
        <title>101 Dothideomycetes genomes: A test case for predicting lifestyles and emergence of pathogens.</title>
        <authorList>
            <person name="Haridas S."/>
            <person name="Albert R."/>
            <person name="Binder M."/>
            <person name="Bloem J."/>
            <person name="LaButti K."/>
            <person name="Salamov A."/>
            <person name="Andreopoulos B."/>
            <person name="Baker S."/>
            <person name="Barry K."/>
            <person name="Bills G."/>
            <person name="Bluhm B."/>
            <person name="Cannon C."/>
            <person name="Castanera R."/>
            <person name="Culley D."/>
            <person name="Daum C."/>
            <person name="Ezra D."/>
            <person name="Gonzalez J."/>
            <person name="Henrissat B."/>
            <person name="Kuo A."/>
            <person name="Liang C."/>
            <person name="Lipzen A."/>
            <person name="Lutzoni F."/>
            <person name="Magnuson J."/>
            <person name="Mondo S."/>
            <person name="Nolan M."/>
            <person name="Ohm R."/>
            <person name="Pangilinan J."/>
            <person name="Park H.-J."/>
            <person name="Ramirez L."/>
            <person name="Alfaro M."/>
            <person name="Sun H."/>
            <person name="Tritt A."/>
            <person name="Yoshinaga Y."/>
            <person name="Zwiers L.-H."/>
            <person name="Turgeon B."/>
            <person name="Goodwin S."/>
            <person name="Spatafora J."/>
            <person name="Crous P."/>
            <person name="Grigoriev I."/>
        </authorList>
    </citation>
    <scope>NUCLEOTIDE SEQUENCE [LARGE SCALE GENOMIC DNA]</scope>
    <source>
        <strain evidence="3">CBS 304.66</strain>
    </source>
</reference>
<evidence type="ECO:0000259" key="1">
    <source>
        <dbReference type="Pfam" id="PF24864"/>
    </source>
</evidence>
<name>A0A9P4K1W9_9PLEO</name>
<comment type="caution">
    <text evidence="2">The sequence shown here is derived from an EMBL/GenBank/DDBJ whole genome shotgun (WGS) entry which is preliminary data.</text>
</comment>
<accession>A0A9P4K1W9</accession>
<organism evidence="2 3">
    <name type="scientific">Lojkania enalia</name>
    <dbReference type="NCBI Taxonomy" id="147567"/>
    <lineage>
        <taxon>Eukaryota</taxon>
        <taxon>Fungi</taxon>
        <taxon>Dikarya</taxon>
        <taxon>Ascomycota</taxon>
        <taxon>Pezizomycotina</taxon>
        <taxon>Dothideomycetes</taxon>
        <taxon>Pleosporomycetidae</taxon>
        <taxon>Pleosporales</taxon>
        <taxon>Pleosporales incertae sedis</taxon>
        <taxon>Lojkania</taxon>
    </lineage>
</organism>
<keyword evidence="3" id="KW-1185">Reference proteome</keyword>
<feature type="domain" description="DUF7730" evidence="1">
    <location>
        <begin position="72"/>
        <end position="304"/>
    </location>
</feature>
<dbReference type="AlphaFoldDB" id="A0A9P4K1W9"/>
<sequence>MTPFNIFTHWRYHSRKADTNGRVIEDEDRESDKEEIEGEREWLREFRQRIECLSLVESSAHLLQNLGSRSTSQQQSPLMRLPVELRLKIWEEYLGNEDVYVLFTHIDKCIHSFRTNKDPTELPETLKSISDRQPHWRDDLAKRNRLLRQSIGIFPLLLTCKAIHCEFINIIYCKISFTFCDIYSFLAFSISIPRSHLTLITTINFNFTASVTSRIIQNVELRPWNKPFSDCHINHIDQELDYTYIASRRIKYFHALPLPSQNINCVSTWDVACLVLAGMEGLRRFEMAVDRERFDTIGERWEELWRDIGLWDMHDSYWEEPPGLVVVNPFSLEPLQQVRERGLERFEVYINGKRQWDDGESA</sequence>
<proteinExistence type="predicted"/>
<dbReference type="PANTHER" id="PTHR38790">
    <property type="entry name" value="2EXR DOMAIN-CONTAINING PROTEIN-RELATED"/>
    <property type="match status" value="1"/>
</dbReference>
<evidence type="ECO:0000313" key="2">
    <source>
        <dbReference type="EMBL" id="KAF2260406.1"/>
    </source>
</evidence>
<protein>
    <recommendedName>
        <fullName evidence="1">DUF7730 domain-containing protein</fullName>
    </recommendedName>
</protein>
<evidence type="ECO:0000313" key="3">
    <source>
        <dbReference type="Proteomes" id="UP000800093"/>
    </source>
</evidence>
<dbReference type="OrthoDB" id="3675014at2759"/>
<dbReference type="EMBL" id="ML986681">
    <property type="protein sequence ID" value="KAF2260406.1"/>
    <property type="molecule type" value="Genomic_DNA"/>
</dbReference>